<evidence type="ECO:0000313" key="2">
    <source>
        <dbReference type="Proteomes" id="UP000639973"/>
    </source>
</evidence>
<dbReference type="EMBL" id="BMOL01000005">
    <property type="protein sequence ID" value="GGL77639.1"/>
    <property type="molecule type" value="Genomic_DNA"/>
</dbReference>
<gene>
    <name evidence="1" type="ORF">GCM10010840_14440</name>
</gene>
<reference evidence="2" key="1">
    <citation type="journal article" date="2019" name="Int. J. Syst. Evol. Microbiol.">
        <title>The Global Catalogue of Microorganisms (GCM) 10K type strain sequencing project: providing services to taxonomists for standard genome sequencing and annotation.</title>
        <authorList>
            <consortium name="The Broad Institute Genomics Platform"/>
            <consortium name="The Broad Institute Genome Sequencing Center for Infectious Disease"/>
            <person name="Wu L."/>
            <person name="Ma J."/>
        </authorList>
    </citation>
    <scope>NUCLEOTIDE SEQUENCE [LARGE SCALE GENOMIC DNA]</scope>
    <source>
        <strain evidence="2">JCM 15442</strain>
    </source>
</reference>
<organism evidence="1 2">
    <name type="scientific">Deinococcus aerolatus</name>
    <dbReference type="NCBI Taxonomy" id="522487"/>
    <lineage>
        <taxon>Bacteria</taxon>
        <taxon>Thermotogati</taxon>
        <taxon>Deinococcota</taxon>
        <taxon>Deinococci</taxon>
        <taxon>Deinococcales</taxon>
        <taxon>Deinococcaceae</taxon>
        <taxon>Deinococcus</taxon>
    </lineage>
</organism>
<evidence type="ECO:0000313" key="1">
    <source>
        <dbReference type="EMBL" id="GGL77639.1"/>
    </source>
</evidence>
<sequence length="121" mass="13041">MATSDEKGSVDHVKYASRVPFKRSVNGSSPLGCTTKKVIQERRRGGGYFGSLTLFSLPNFYIPPHLVGERKVKCVGAWRNTHIGPGICMGLWGERSGGDPPTSLPDGLRHCVGPVHAVPGR</sequence>
<name>A0ABQ2G6N0_9DEIO</name>
<dbReference type="Proteomes" id="UP000639973">
    <property type="component" value="Unassembled WGS sequence"/>
</dbReference>
<keyword evidence="2" id="KW-1185">Reference proteome</keyword>
<accession>A0ABQ2G6N0</accession>
<comment type="caution">
    <text evidence="1">The sequence shown here is derived from an EMBL/GenBank/DDBJ whole genome shotgun (WGS) entry which is preliminary data.</text>
</comment>
<protein>
    <submittedName>
        <fullName evidence="1">Uncharacterized protein</fullName>
    </submittedName>
</protein>
<proteinExistence type="predicted"/>